<protein>
    <submittedName>
        <fullName evidence="2">Uncharacterized protein</fullName>
    </submittedName>
</protein>
<name>A2ZYP8_ORYSJ</name>
<proteinExistence type="predicted"/>
<dbReference type="EMBL" id="CM000138">
    <property type="protein sequence ID" value="EAZ13845.1"/>
    <property type="molecule type" value="Genomic_DNA"/>
</dbReference>
<keyword evidence="1" id="KW-0472">Membrane</keyword>
<feature type="transmembrane region" description="Helical" evidence="1">
    <location>
        <begin position="31"/>
        <end position="52"/>
    </location>
</feature>
<keyword evidence="1" id="KW-1133">Transmembrane helix</keyword>
<evidence type="ECO:0000313" key="2">
    <source>
        <dbReference type="EMBL" id="EAZ13845.1"/>
    </source>
</evidence>
<feature type="transmembrane region" description="Helical" evidence="1">
    <location>
        <begin position="107"/>
        <end position="129"/>
    </location>
</feature>
<dbReference type="AlphaFoldDB" id="A2ZYP8"/>
<gene>
    <name evidence="2" type="ORF">OsJ_03769</name>
</gene>
<feature type="transmembrane region" description="Helical" evidence="1">
    <location>
        <begin position="149"/>
        <end position="176"/>
    </location>
</feature>
<organism evidence="2">
    <name type="scientific">Oryza sativa subsp. japonica</name>
    <name type="common">Rice</name>
    <dbReference type="NCBI Taxonomy" id="39947"/>
    <lineage>
        <taxon>Eukaryota</taxon>
        <taxon>Viridiplantae</taxon>
        <taxon>Streptophyta</taxon>
        <taxon>Embryophyta</taxon>
        <taxon>Tracheophyta</taxon>
        <taxon>Spermatophyta</taxon>
        <taxon>Magnoliopsida</taxon>
        <taxon>Liliopsida</taxon>
        <taxon>Poales</taxon>
        <taxon>Poaceae</taxon>
        <taxon>BOP clade</taxon>
        <taxon>Oryzoideae</taxon>
        <taxon>Oryzeae</taxon>
        <taxon>Oryzinae</taxon>
        <taxon>Oryza</taxon>
        <taxon>Oryza sativa</taxon>
    </lineage>
</organism>
<keyword evidence="1" id="KW-0812">Transmembrane</keyword>
<dbReference type="PANTHER" id="PTHR33133:SF24">
    <property type="entry name" value="OS01G0800300 PROTEIN"/>
    <property type="match status" value="1"/>
</dbReference>
<feature type="transmembrane region" description="Helical" evidence="1">
    <location>
        <begin position="72"/>
        <end position="95"/>
    </location>
</feature>
<dbReference type="PANTHER" id="PTHR33133">
    <property type="entry name" value="OS08G0107100 PROTEIN-RELATED"/>
    <property type="match status" value="1"/>
</dbReference>
<sequence length="214" mass="22626">MELATHDLAALGAADLVRVSASIPRAAPRTFALLTAGLVFPLSAAVLVHSLFTHPIILRLQGANGDYSSSDSAQWLKLFAVISVLEPLCGLAAMTKSKQLLQGRTRTAGVLVVSYFAACGVTAVLFRAAVVKGRGEEGSLGLSLPGRVLAGAVLVSVLVCVNLLGLLVQSVFYYACKAFHNQQIDRSALYEHLGGYLGEYVPLKSNIQMENLDA</sequence>
<accession>A2ZYP8</accession>
<reference evidence="2" key="1">
    <citation type="journal article" date="2005" name="PLoS Biol.">
        <title>The genomes of Oryza sativa: a history of duplications.</title>
        <authorList>
            <person name="Yu J."/>
            <person name="Wang J."/>
            <person name="Lin W."/>
            <person name="Li S."/>
            <person name="Li H."/>
            <person name="Zhou J."/>
            <person name="Ni P."/>
            <person name="Dong W."/>
            <person name="Hu S."/>
            <person name="Zeng C."/>
            <person name="Zhang J."/>
            <person name="Zhang Y."/>
            <person name="Li R."/>
            <person name="Xu Z."/>
            <person name="Li S."/>
            <person name="Li X."/>
            <person name="Zheng H."/>
            <person name="Cong L."/>
            <person name="Lin L."/>
            <person name="Yin J."/>
            <person name="Geng J."/>
            <person name="Li G."/>
            <person name="Shi J."/>
            <person name="Liu J."/>
            <person name="Lv H."/>
            <person name="Li J."/>
            <person name="Wang J."/>
            <person name="Deng Y."/>
            <person name="Ran L."/>
            <person name="Shi X."/>
            <person name="Wang X."/>
            <person name="Wu Q."/>
            <person name="Li C."/>
            <person name="Ren X."/>
            <person name="Wang J."/>
            <person name="Wang X."/>
            <person name="Li D."/>
            <person name="Liu D."/>
            <person name="Zhang X."/>
            <person name="Ji Z."/>
            <person name="Zhao W."/>
            <person name="Sun Y."/>
            <person name="Zhang Z."/>
            <person name="Bao J."/>
            <person name="Han Y."/>
            <person name="Dong L."/>
            <person name="Ji J."/>
            <person name="Chen P."/>
            <person name="Wu S."/>
            <person name="Liu J."/>
            <person name="Xiao Y."/>
            <person name="Bu D."/>
            <person name="Tan J."/>
            <person name="Yang L."/>
            <person name="Ye C."/>
            <person name="Zhang J."/>
            <person name="Xu J."/>
            <person name="Zhou Y."/>
            <person name="Yu Y."/>
            <person name="Zhang B."/>
            <person name="Zhuang S."/>
            <person name="Wei H."/>
            <person name="Liu B."/>
            <person name="Lei M."/>
            <person name="Yu H."/>
            <person name="Li Y."/>
            <person name="Xu H."/>
            <person name="Wei S."/>
            <person name="He X."/>
            <person name="Fang L."/>
            <person name="Zhang Z."/>
            <person name="Zhang Y."/>
            <person name="Huang X."/>
            <person name="Su Z."/>
            <person name="Tong W."/>
            <person name="Li J."/>
            <person name="Tong Z."/>
            <person name="Li S."/>
            <person name="Ye J."/>
            <person name="Wang L."/>
            <person name="Fang L."/>
            <person name="Lei T."/>
            <person name="Chen C."/>
            <person name="Chen H."/>
            <person name="Xu Z."/>
            <person name="Li H."/>
            <person name="Huang H."/>
            <person name="Zhang F."/>
            <person name="Xu H."/>
            <person name="Li N."/>
            <person name="Zhao C."/>
            <person name="Li S."/>
            <person name="Dong L."/>
            <person name="Huang Y."/>
            <person name="Li L."/>
            <person name="Xi Y."/>
            <person name="Qi Q."/>
            <person name="Li W."/>
            <person name="Zhang B."/>
            <person name="Hu W."/>
            <person name="Zhang Y."/>
            <person name="Tian X."/>
            <person name="Jiao Y."/>
            <person name="Liang X."/>
            <person name="Jin J."/>
            <person name="Gao L."/>
            <person name="Zheng W."/>
            <person name="Hao B."/>
            <person name="Liu S."/>
            <person name="Wang W."/>
            <person name="Yuan L."/>
            <person name="Cao M."/>
            <person name="McDermott J."/>
            <person name="Samudrala R."/>
            <person name="Wang J."/>
            <person name="Wong G.K."/>
            <person name="Yang H."/>
        </authorList>
    </citation>
    <scope>NUCLEOTIDE SEQUENCE [LARGE SCALE GENOMIC DNA]</scope>
</reference>
<reference evidence="2" key="2">
    <citation type="submission" date="2008-12" db="EMBL/GenBank/DDBJ databases">
        <title>Improved gene annotation of the rice (Oryza sativa) genomes.</title>
        <authorList>
            <person name="Wang J."/>
            <person name="Li R."/>
            <person name="Fan W."/>
            <person name="Huang Q."/>
            <person name="Zhang J."/>
            <person name="Zhou Y."/>
            <person name="Hu Y."/>
            <person name="Zi S."/>
            <person name="Li J."/>
            <person name="Ni P."/>
            <person name="Zheng H."/>
            <person name="Zhang Y."/>
            <person name="Zhao M."/>
            <person name="Hao Q."/>
            <person name="McDermott J."/>
            <person name="Samudrala R."/>
            <person name="Kristiansen K."/>
            <person name="Wong G.K.-S."/>
        </authorList>
    </citation>
    <scope>NUCLEOTIDE SEQUENCE</scope>
</reference>
<dbReference type="Proteomes" id="UP000007752">
    <property type="component" value="Chromosome 1"/>
</dbReference>
<evidence type="ECO:0000256" key="1">
    <source>
        <dbReference type="SAM" id="Phobius"/>
    </source>
</evidence>